<reference evidence="1" key="1">
    <citation type="submission" date="2018-02" db="EMBL/GenBank/DDBJ databases">
        <title>Rhizophora mucronata_Transcriptome.</title>
        <authorList>
            <person name="Meera S.P."/>
            <person name="Sreeshan A."/>
            <person name="Augustine A."/>
        </authorList>
    </citation>
    <scope>NUCLEOTIDE SEQUENCE</scope>
    <source>
        <tissue evidence="1">Leaf</tissue>
    </source>
</reference>
<accession>A0A2P2K4P7</accession>
<dbReference type="AlphaFoldDB" id="A0A2P2K4P7"/>
<proteinExistence type="predicted"/>
<sequence length="53" mass="6294">MLHICSWSSFQRSQPKTNFRTMGVKRRYSSYHSFPNVEAHPGLHRYIPSLDKN</sequence>
<dbReference type="EMBL" id="GGEC01020214">
    <property type="protein sequence ID" value="MBX00698.1"/>
    <property type="molecule type" value="Transcribed_RNA"/>
</dbReference>
<organism evidence="1">
    <name type="scientific">Rhizophora mucronata</name>
    <name type="common">Asiatic mangrove</name>
    <dbReference type="NCBI Taxonomy" id="61149"/>
    <lineage>
        <taxon>Eukaryota</taxon>
        <taxon>Viridiplantae</taxon>
        <taxon>Streptophyta</taxon>
        <taxon>Embryophyta</taxon>
        <taxon>Tracheophyta</taxon>
        <taxon>Spermatophyta</taxon>
        <taxon>Magnoliopsida</taxon>
        <taxon>eudicotyledons</taxon>
        <taxon>Gunneridae</taxon>
        <taxon>Pentapetalae</taxon>
        <taxon>rosids</taxon>
        <taxon>fabids</taxon>
        <taxon>Malpighiales</taxon>
        <taxon>Rhizophoraceae</taxon>
        <taxon>Rhizophora</taxon>
    </lineage>
</organism>
<name>A0A2P2K4P7_RHIMU</name>
<protein>
    <submittedName>
        <fullName evidence="1">Uncharacterized protein</fullName>
    </submittedName>
</protein>
<evidence type="ECO:0000313" key="1">
    <source>
        <dbReference type="EMBL" id="MBX00698.1"/>
    </source>
</evidence>